<name>U5CXI6_AMBTC</name>
<reference evidence="3" key="1">
    <citation type="journal article" date="2013" name="Science">
        <title>The Amborella genome and the evolution of flowering plants.</title>
        <authorList>
            <consortium name="Amborella Genome Project"/>
        </authorList>
    </citation>
    <scope>NUCLEOTIDE SEQUENCE [LARGE SCALE GENOMIC DNA]</scope>
</reference>
<proteinExistence type="predicted"/>
<organism evidence="2 3">
    <name type="scientific">Amborella trichopoda</name>
    <dbReference type="NCBI Taxonomy" id="13333"/>
    <lineage>
        <taxon>Eukaryota</taxon>
        <taxon>Viridiplantae</taxon>
        <taxon>Streptophyta</taxon>
        <taxon>Embryophyta</taxon>
        <taxon>Tracheophyta</taxon>
        <taxon>Spermatophyta</taxon>
        <taxon>Magnoliopsida</taxon>
        <taxon>Amborellales</taxon>
        <taxon>Amborellaceae</taxon>
        <taxon>Amborella</taxon>
    </lineage>
</organism>
<keyword evidence="3" id="KW-1185">Reference proteome</keyword>
<dbReference type="AlphaFoldDB" id="U5CXI6"/>
<evidence type="ECO:0000313" key="2">
    <source>
        <dbReference type="EMBL" id="ERN14670.1"/>
    </source>
</evidence>
<gene>
    <name evidence="2" type="ORF">AMTR_s00038p00211700</name>
</gene>
<accession>U5CXI6</accession>
<dbReference type="EMBL" id="KI392532">
    <property type="protein sequence ID" value="ERN14670.1"/>
    <property type="molecule type" value="Genomic_DNA"/>
</dbReference>
<dbReference type="Gramene" id="ERN14670">
    <property type="protein sequence ID" value="ERN14670"/>
    <property type="gene ID" value="AMTR_s00038p00211700"/>
</dbReference>
<feature type="region of interest" description="Disordered" evidence="1">
    <location>
        <begin position="137"/>
        <end position="176"/>
    </location>
</feature>
<dbReference type="Proteomes" id="UP000017836">
    <property type="component" value="Unassembled WGS sequence"/>
</dbReference>
<sequence length="176" mass="20132">MAKDVPSLEVIWIPYDDYFDLKRTEIMGLLSIRLLCVTHTLYVKTFIRGASQIVCSSKLDFTKGYLLIPCGGRGGKEGERDLINGQMSFEPRDINHAAQVVHECYNSRNWDLVKEALQLLKSYDPEAVGDEDAYEELELDDEMEDNIPPVWLPSRPDEEPRNTQSIPTLVQPEESR</sequence>
<evidence type="ECO:0000313" key="3">
    <source>
        <dbReference type="Proteomes" id="UP000017836"/>
    </source>
</evidence>
<dbReference type="HOGENOM" id="CLU_099205_0_0_1"/>
<evidence type="ECO:0000256" key="1">
    <source>
        <dbReference type="SAM" id="MobiDB-lite"/>
    </source>
</evidence>
<protein>
    <submittedName>
        <fullName evidence="2">Uncharacterized protein</fullName>
    </submittedName>
</protein>